<organism evidence="3 4">
    <name type="scientific">Anaerobium acetethylicum</name>
    <dbReference type="NCBI Taxonomy" id="1619234"/>
    <lineage>
        <taxon>Bacteria</taxon>
        <taxon>Bacillati</taxon>
        <taxon>Bacillota</taxon>
        <taxon>Clostridia</taxon>
        <taxon>Lachnospirales</taxon>
        <taxon>Lachnospiraceae</taxon>
        <taxon>Anaerobium</taxon>
    </lineage>
</organism>
<dbReference type="RefSeq" id="WP_169823632.1">
    <property type="nucleotide sequence ID" value="NZ_FMKA01000007.1"/>
</dbReference>
<dbReference type="STRING" id="1619234.SAMN05421730_100785"/>
<dbReference type="Gene3D" id="2.60.40.10">
    <property type="entry name" value="Immunoglobulins"/>
    <property type="match status" value="1"/>
</dbReference>
<dbReference type="GO" id="GO:0016799">
    <property type="term" value="F:hydrolase activity, hydrolyzing N-glycosyl compounds"/>
    <property type="evidence" value="ECO:0007669"/>
    <property type="project" value="InterPro"/>
</dbReference>
<evidence type="ECO:0000313" key="4">
    <source>
        <dbReference type="Proteomes" id="UP000199315"/>
    </source>
</evidence>
<evidence type="ECO:0008006" key="5">
    <source>
        <dbReference type="Google" id="ProtNLM"/>
    </source>
</evidence>
<dbReference type="InterPro" id="IPR011483">
    <property type="entry name" value="Sde182_NH-like"/>
</dbReference>
<dbReference type="Pfam" id="PF07632">
    <property type="entry name" value="Sde182_NH-like"/>
    <property type="match status" value="1"/>
</dbReference>
<reference evidence="3 4" key="1">
    <citation type="submission" date="2016-09" db="EMBL/GenBank/DDBJ databases">
        <authorList>
            <person name="Capua I."/>
            <person name="De Benedictis P."/>
            <person name="Joannis T."/>
            <person name="Lombin L.H."/>
            <person name="Cattoli G."/>
        </authorList>
    </citation>
    <scope>NUCLEOTIDE SEQUENCE [LARGE SCALE GENOMIC DNA]</scope>
    <source>
        <strain evidence="3 4">GluBS11</strain>
    </source>
</reference>
<name>A0A1D3TSX3_9FIRM</name>
<dbReference type="InterPro" id="IPR048527">
    <property type="entry name" value="Sde182_C"/>
</dbReference>
<accession>A0A1D3TSX3</accession>
<dbReference type="EMBL" id="FMKA01000007">
    <property type="protein sequence ID" value="SCP96980.1"/>
    <property type="molecule type" value="Genomic_DNA"/>
</dbReference>
<dbReference type="InterPro" id="IPR013783">
    <property type="entry name" value="Ig-like_fold"/>
</dbReference>
<proteinExistence type="predicted"/>
<keyword evidence="4" id="KW-1185">Reference proteome</keyword>
<dbReference type="AlphaFoldDB" id="A0A1D3TSX3"/>
<evidence type="ECO:0000259" key="2">
    <source>
        <dbReference type="Pfam" id="PF21027"/>
    </source>
</evidence>
<gene>
    <name evidence="3" type="ORF">SAMN05421730_100785</name>
</gene>
<dbReference type="InterPro" id="IPR036452">
    <property type="entry name" value="Ribo_hydro-like"/>
</dbReference>
<dbReference type="Proteomes" id="UP000199315">
    <property type="component" value="Unassembled WGS sequence"/>
</dbReference>
<evidence type="ECO:0000259" key="1">
    <source>
        <dbReference type="Pfam" id="PF07632"/>
    </source>
</evidence>
<feature type="domain" description="Cellulose-binding Sde182 C-terminal" evidence="2">
    <location>
        <begin position="413"/>
        <end position="494"/>
    </location>
</feature>
<feature type="domain" description="Cellulose-binding Sde182 nucleoside hydrolase-like" evidence="1">
    <location>
        <begin position="7"/>
        <end position="344"/>
    </location>
</feature>
<protein>
    <recommendedName>
        <fullName evidence="5">DUF1593 domain-containing protein</fullName>
    </recommendedName>
</protein>
<dbReference type="Pfam" id="PF21027">
    <property type="entry name" value="Sde0182_C"/>
    <property type="match status" value="1"/>
</dbReference>
<evidence type="ECO:0000313" key="3">
    <source>
        <dbReference type="EMBL" id="SCP96980.1"/>
    </source>
</evidence>
<dbReference type="Gene3D" id="3.90.245.10">
    <property type="entry name" value="Ribonucleoside hydrolase-like"/>
    <property type="match status" value="1"/>
</dbReference>
<sequence>MNKSKPRAIITTDLECDDMNSLIHLCLYLNEIDIDGIVYTSSQFHFNGDGEHTLGEVTPNYRCIGEAAYMTHVGYPHPDPEAENLTSYRPFEEGWIESLWKNEYALAYPYLLKNNPDFPSPERLLSITKYGNFAFEGDVREDTEGSDLIKEAILDKDERILYLLSWGGVNTIVRALLSIAEQYKGTDQWEHIYASVCRKVRILGVNDGVGQDNSYKDHAEALFPDIKILNTDFMYGVFMASVSEQADCIETFRSEWLKKNIKFGHGDLMSKYGLFGDGTYYEGEPDIFQYGKQLSLNWGFDAVPNVTFNQYDFLGEGDSGTYVLLFDVGLRGLESGNYGTLLGRVFESGKRPQKGYNFFTGSEGNPNRFLRAYQEEWAARAEWCTKPFEECNHPPIVSVRNGDITAAAGEVVLLEGSGSDPDGDCLRSYWYVYHQGSQYSGLANDLRVWEPMRFCTNFTIPEDAEPGDYFNLILEVQDDAKKPITRYAQVIVTVKEPEDNQDEKNKAQKKNFLESLFRAGEE</sequence>